<dbReference type="EMBL" id="JATN01000322">
    <property type="protein sequence ID" value="EUC55975.1"/>
    <property type="molecule type" value="Genomic_DNA"/>
</dbReference>
<evidence type="ECO:0000313" key="3">
    <source>
        <dbReference type="EMBL" id="EUC55975.1"/>
    </source>
</evidence>
<dbReference type="InterPro" id="IPR009057">
    <property type="entry name" value="Homeodomain-like_sf"/>
</dbReference>
<dbReference type="InterPro" id="IPR050863">
    <property type="entry name" value="CenT-Element_Derived"/>
</dbReference>
<reference evidence="4" key="1">
    <citation type="journal article" date="2014" name="Genome Announc.">
        <title>Draft genome sequence of the plant-pathogenic soil fungus Rhizoctonia solani anastomosis group 3 strain Rhs1AP.</title>
        <authorList>
            <person name="Cubeta M.A."/>
            <person name="Thomas E."/>
            <person name="Dean R.A."/>
            <person name="Jabaji S."/>
            <person name="Neate S.M."/>
            <person name="Tavantzis S."/>
            <person name="Toda T."/>
            <person name="Vilgalys R."/>
            <person name="Bharathan N."/>
            <person name="Fedorova-Abrams N."/>
            <person name="Pakala S.B."/>
            <person name="Pakala S.M."/>
            <person name="Zafar N."/>
            <person name="Joardar V."/>
            <person name="Losada L."/>
            <person name="Nierman W.C."/>
        </authorList>
    </citation>
    <scope>NUCLEOTIDE SEQUENCE [LARGE SCALE GENOMIC DNA]</scope>
    <source>
        <strain evidence="4">AG-3</strain>
    </source>
</reference>
<dbReference type="SUPFAM" id="SSF46689">
    <property type="entry name" value="Homeodomain-like"/>
    <property type="match status" value="1"/>
</dbReference>
<dbReference type="InterPro" id="IPR006600">
    <property type="entry name" value="HTH_CenpB_DNA-bd_dom"/>
</dbReference>
<accession>X8J1W7</accession>
<dbReference type="PANTHER" id="PTHR19303">
    <property type="entry name" value="TRANSPOSON"/>
    <property type="match status" value="1"/>
</dbReference>
<evidence type="ECO:0000313" key="4">
    <source>
        <dbReference type="Proteomes" id="UP000030108"/>
    </source>
</evidence>
<dbReference type="GO" id="GO:0005634">
    <property type="term" value="C:nucleus"/>
    <property type="evidence" value="ECO:0007669"/>
    <property type="project" value="TreeGrafter"/>
</dbReference>
<dbReference type="Proteomes" id="UP000030108">
    <property type="component" value="Unassembled WGS sequence"/>
</dbReference>
<feature type="non-terminal residue" evidence="3">
    <location>
        <position position="367"/>
    </location>
</feature>
<dbReference type="PROSITE" id="PS51253">
    <property type="entry name" value="HTH_CENPB"/>
    <property type="match status" value="1"/>
</dbReference>
<dbReference type="SMART" id="SM00674">
    <property type="entry name" value="CENPB"/>
    <property type="match status" value="1"/>
</dbReference>
<dbReference type="PANTHER" id="PTHR19303:SF73">
    <property type="entry name" value="PROTEIN PDC2"/>
    <property type="match status" value="1"/>
</dbReference>
<dbReference type="InterPro" id="IPR004875">
    <property type="entry name" value="DDE_SF_endonuclease_dom"/>
</dbReference>
<sequence>MPAPKLTPSIPKYCSSRKRRISAAPDRPVKPPKAQHLTNYDKLRIIELIHNRPPGTSVYQVVPSLRELGYSTIVPSTLSRLLKDEAKIRAYVQSNPQRLFEKHPPILVLPEVDAAVAQWVIQKLSNPRIRLTGDMIREKAREFNSLLGYPDDILVFSSGWLERFKIRIGLSRHVFHGEASSAPVERLQDERYRLLSIIALFAPWDVYNVDETALLFCLVPTSGLALDKMPGVKLDKKRLTYMFCANMDGSDKRTPLIIGRAKQPRCFEGRSAEAMRFYYFWNSKAWQVHSIWKSFLSDLNEDMRRQGRYILLLCDNAPSHKHDPAQYPHVRVEFLAPNLTSHIQPMDGESIQYRLLYYRGTDPHLFR</sequence>
<feature type="domain" description="HTH CENPB-type" evidence="2">
    <location>
        <begin position="100"/>
        <end position="174"/>
    </location>
</feature>
<dbReference type="Gene3D" id="1.10.10.60">
    <property type="entry name" value="Homeodomain-like"/>
    <property type="match status" value="1"/>
</dbReference>
<dbReference type="Pfam" id="PF03184">
    <property type="entry name" value="DDE_1"/>
    <property type="match status" value="1"/>
</dbReference>
<gene>
    <name evidence="3" type="ORF">RSOL_150300</name>
</gene>
<proteinExistence type="predicted"/>
<keyword evidence="1" id="KW-0238">DNA-binding</keyword>
<dbReference type="AlphaFoldDB" id="X8J1W7"/>
<evidence type="ECO:0000256" key="1">
    <source>
        <dbReference type="ARBA" id="ARBA00023125"/>
    </source>
</evidence>
<dbReference type="Pfam" id="PF03221">
    <property type="entry name" value="HTH_Tnp_Tc5"/>
    <property type="match status" value="1"/>
</dbReference>
<name>X8J1W7_9AGAM</name>
<evidence type="ECO:0000259" key="2">
    <source>
        <dbReference type="PROSITE" id="PS51253"/>
    </source>
</evidence>
<dbReference type="OrthoDB" id="162969at2759"/>
<comment type="caution">
    <text evidence="3">The sequence shown here is derived from an EMBL/GenBank/DDBJ whole genome shotgun (WGS) entry which is preliminary data.</text>
</comment>
<organism evidence="3 4">
    <name type="scientific">Rhizoctonia solani AG-3 Rhs1AP</name>
    <dbReference type="NCBI Taxonomy" id="1086054"/>
    <lineage>
        <taxon>Eukaryota</taxon>
        <taxon>Fungi</taxon>
        <taxon>Dikarya</taxon>
        <taxon>Basidiomycota</taxon>
        <taxon>Agaricomycotina</taxon>
        <taxon>Agaricomycetes</taxon>
        <taxon>Cantharellales</taxon>
        <taxon>Ceratobasidiaceae</taxon>
        <taxon>Rhizoctonia</taxon>
    </lineage>
</organism>
<dbReference type="GO" id="GO:0003677">
    <property type="term" value="F:DNA binding"/>
    <property type="evidence" value="ECO:0007669"/>
    <property type="project" value="UniProtKB-KW"/>
</dbReference>
<protein>
    <submittedName>
        <fullName evidence="3">Tigger transposable element derived-like protein, putative</fullName>
    </submittedName>
</protein>